<dbReference type="PROSITE" id="PS00143">
    <property type="entry name" value="INSULINASE"/>
    <property type="match status" value="1"/>
</dbReference>
<evidence type="ECO:0000259" key="3">
    <source>
        <dbReference type="Pfam" id="PF00675"/>
    </source>
</evidence>
<dbReference type="Pfam" id="PF00675">
    <property type="entry name" value="Peptidase_M16"/>
    <property type="match status" value="1"/>
</dbReference>
<evidence type="ECO:0000313" key="6">
    <source>
        <dbReference type="Proteomes" id="UP000250245"/>
    </source>
</evidence>
<dbReference type="GeneID" id="55565526"/>
<accession>A0A2X2YK87</accession>
<organism evidence="5 6">
    <name type="scientific">Mobiluncus curtisii</name>
    <dbReference type="NCBI Taxonomy" id="2051"/>
    <lineage>
        <taxon>Bacteria</taxon>
        <taxon>Bacillati</taxon>
        <taxon>Actinomycetota</taxon>
        <taxon>Actinomycetes</taxon>
        <taxon>Actinomycetales</taxon>
        <taxon>Actinomycetaceae</taxon>
        <taxon>Mobiluncus</taxon>
    </lineage>
</organism>
<dbReference type="InterPro" id="IPR011765">
    <property type="entry name" value="Pept_M16_N"/>
</dbReference>
<keyword evidence="5" id="KW-0378">Hydrolase</keyword>
<feature type="domain" description="Peptidase M16 N-terminal" evidence="3">
    <location>
        <begin position="40"/>
        <end position="187"/>
    </location>
</feature>
<evidence type="ECO:0000259" key="4">
    <source>
        <dbReference type="Pfam" id="PF05193"/>
    </source>
</evidence>
<dbReference type="RefSeq" id="WP_013189376.1">
    <property type="nucleotide sequence ID" value="NZ_CP068112.1"/>
</dbReference>
<dbReference type="EC" id="3.4.24.55" evidence="5"/>
<evidence type="ECO:0000313" key="5">
    <source>
        <dbReference type="EMBL" id="SQB64826.1"/>
    </source>
</evidence>
<proteinExistence type="inferred from homology"/>
<dbReference type="InterPro" id="IPR050361">
    <property type="entry name" value="MPP/UQCRC_Complex"/>
</dbReference>
<dbReference type="InterPro" id="IPR011249">
    <property type="entry name" value="Metalloenz_LuxS/M16"/>
</dbReference>
<dbReference type="AlphaFoldDB" id="A0A2X2YK87"/>
<dbReference type="GO" id="GO:0004222">
    <property type="term" value="F:metalloendopeptidase activity"/>
    <property type="evidence" value="ECO:0007669"/>
    <property type="project" value="UniProtKB-EC"/>
</dbReference>
<dbReference type="OMA" id="IDVVCDM"/>
<feature type="domain" description="Peptidase M16 C-terminal" evidence="4">
    <location>
        <begin position="195"/>
        <end position="402"/>
    </location>
</feature>
<comment type="similarity">
    <text evidence="1 2">Belongs to the peptidase M16 family.</text>
</comment>
<gene>
    <name evidence="5" type="primary">ptrA</name>
    <name evidence="5" type="ORF">NCTC11820_01180</name>
</gene>
<dbReference type="InterPro" id="IPR007863">
    <property type="entry name" value="Peptidase_M16_C"/>
</dbReference>
<dbReference type="Pfam" id="PF05193">
    <property type="entry name" value="Peptidase_M16_C"/>
    <property type="match status" value="1"/>
</dbReference>
<dbReference type="GO" id="GO:0046872">
    <property type="term" value="F:metal ion binding"/>
    <property type="evidence" value="ECO:0007669"/>
    <property type="project" value="InterPro"/>
</dbReference>
<dbReference type="Proteomes" id="UP000250245">
    <property type="component" value="Unassembled WGS sequence"/>
</dbReference>
<sequence length="469" mass="50145">MTDLKPVADPLPALPAGAPGADVTLEDGAIRRTILPGGTRVITERMLGTRAATVALWVARGSRDEVEGARGSTHFLEHLLFKGTTRRTAHQIAMEFDAVGGDSNAATGRECTHYYAEVLGEDVPMAVDVLMDMVCAPLLNAADFEMERGIILDELTMALDNPSEQAFDEFTRRVFATHPLGRPIGGTIESVKADTLEAIVAHYQAGYAPDRLVVAAAGEVNHDQVCELVARALHRPDSPWSQWQSAPDPAQPALDFNTAVSVPLGSSADRCGNSLNASGRGAWKPESGVFIVDGKFEQSRIIIGGPGPGVADEHMHVMNVLNTVLGGGMSSRLFQNIREKRGLAYTTYAFNSSYRDAGSFGLTATCNPANADEVAALLRAELEEIATDPIPADELARAKGQLRGATLLSLEDNTVRANRLAHAEILRGAYIPLAAKLEQMHAVTAAQVRDWAAELAKRATIEVRLGPGE</sequence>
<dbReference type="Gene3D" id="3.30.830.10">
    <property type="entry name" value="Metalloenzyme, LuxS/M16 peptidase-like"/>
    <property type="match status" value="2"/>
</dbReference>
<evidence type="ECO:0000256" key="1">
    <source>
        <dbReference type="ARBA" id="ARBA00007261"/>
    </source>
</evidence>
<dbReference type="PANTHER" id="PTHR11851">
    <property type="entry name" value="METALLOPROTEASE"/>
    <property type="match status" value="1"/>
</dbReference>
<dbReference type="SUPFAM" id="SSF63411">
    <property type="entry name" value="LuxS/MPP-like metallohydrolase"/>
    <property type="match status" value="2"/>
</dbReference>
<dbReference type="GO" id="GO:0006508">
    <property type="term" value="P:proteolysis"/>
    <property type="evidence" value="ECO:0007669"/>
    <property type="project" value="UniProtKB-KW"/>
</dbReference>
<reference evidence="5 6" key="1">
    <citation type="submission" date="2018-06" db="EMBL/GenBank/DDBJ databases">
        <authorList>
            <consortium name="Pathogen Informatics"/>
            <person name="Doyle S."/>
        </authorList>
    </citation>
    <scope>NUCLEOTIDE SEQUENCE [LARGE SCALE GENOMIC DNA]</scope>
    <source>
        <strain evidence="5 6">NCTC11820</strain>
    </source>
</reference>
<evidence type="ECO:0000256" key="2">
    <source>
        <dbReference type="RuleBase" id="RU004447"/>
    </source>
</evidence>
<dbReference type="InterPro" id="IPR001431">
    <property type="entry name" value="Pept_M16_Zn_BS"/>
</dbReference>
<name>A0A2X2YK87_9ACTO</name>
<protein>
    <submittedName>
        <fullName evidence="5">Protease 3</fullName>
        <ecNumber evidence="5">3.4.24.55</ecNumber>
    </submittedName>
</protein>
<keyword evidence="5" id="KW-0645">Protease</keyword>
<dbReference type="PANTHER" id="PTHR11851:SF49">
    <property type="entry name" value="MITOCHONDRIAL-PROCESSING PEPTIDASE SUBUNIT ALPHA"/>
    <property type="match status" value="1"/>
</dbReference>
<dbReference type="EMBL" id="UASJ01000001">
    <property type="protein sequence ID" value="SQB64826.1"/>
    <property type="molecule type" value="Genomic_DNA"/>
</dbReference>